<sequence>MDADQLNLVFKAIADPTRRRLMDRLSVRPNQSLLELCAAAVAKGQTPMSRQAVSQHLDVLERAGLIAVTWAGRTKLHTLDLTPLRAAGEAWLEKHLGKGPET</sequence>
<proteinExistence type="predicted"/>
<dbReference type="SUPFAM" id="SSF46785">
    <property type="entry name" value="Winged helix' DNA-binding domain"/>
    <property type="match status" value="1"/>
</dbReference>
<name>A0A7X3FUP0_9HYPH</name>
<dbReference type="CDD" id="cd00090">
    <property type="entry name" value="HTH_ARSR"/>
    <property type="match status" value="1"/>
</dbReference>
<evidence type="ECO:0000259" key="1">
    <source>
        <dbReference type="PROSITE" id="PS50987"/>
    </source>
</evidence>
<organism evidence="2 3">
    <name type="scientific">Devosia marina</name>
    <dbReference type="NCBI Taxonomy" id="2683198"/>
    <lineage>
        <taxon>Bacteria</taxon>
        <taxon>Pseudomonadati</taxon>
        <taxon>Pseudomonadota</taxon>
        <taxon>Alphaproteobacteria</taxon>
        <taxon>Hyphomicrobiales</taxon>
        <taxon>Devosiaceae</taxon>
        <taxon>Devosia</taxon>
    </lineage>
</organism>
<dbReference type="InterPro" id="IPR011991">
    <property type="entry name" value="ArsR-like_HTH"/>
</dbReference>
<dbReference type="EMBL" id="WQRF01000012">
    <property type="protein sequence ID" value="MVT00967.1"/>
    <property type="molecule type" value="Genomic_DNA"/>
</dbReference>
<dbReference type="InterPro" id="IPR001845">
    <property type="entry name" value="HTH_ArsR_DNA-bd_dom"/>
</dbReference>
<dbReference type="Gene3D" id="1.10.10.10">
    <property type="entry name" value="Winged helix-like DNA-binding domain superfamily/Winged helix DNA-binding domain"/>
    <property type="match status" value="1"/>
</dbReference>
<dbReference type="PANTHER" id="PTHR38600:SF1">
    <property type="entry name" value="TRANSCRIPTIONAL REGULATORY PROTEIN"/>
    <property type="match status" value="1"/>
</dbReference>
<reference evidence="2 3" key="1">
    <citation type="submission" date="2019-12" db="EMBL/GenBank/DDBJ databases">
        <title>Devosia maris sp. nov., isolated from the deep seawater.</title>
        <authorList>
            <person name="Liu Y."/>
        </authorList>
    </citation>
    <scope>NUCLEOTIDE SEQUENCE [LARGE SCALE GENOMIC DNA]</scope>
    <source>
        <strain evidence="2 3">L53-10-65</strain>
    </source>
</reference>
<dbReference type="GO" id="GO:0003700">
    <property type="term" value="F:DNA-binding transcription factor activity"/>
    <property type="evidence" value="ECO:0007669"/>
    <property type="project" value="InterPro"/>
</dbReference>
<dbReference type="PANTHER" id="PTHR38600">
    <property type="entry name" value="TRANSCRIPTIONAL REGULATORY PROTEIN"/>
    <property type="match status" value="1"/>
</dbReference>
<dbReference type="Pfam" id="PF12840">
    <property type="entry name" value="HTH_20"/>
    <property type="match status" value="1"/>
</dbReference>
<evidence type="ECO:0000313" key="3">
    <source>
        <dbReference type="Proteomes" id="UP000438106"/>
    </source>
</evidence>
<comment type="caution">
    <text evidence="2">The sequence shown here is derived from an EMBL/GenBank/DDBJ whole genome shotgun (WGS) entry which is preliminary data.</text>
</comment>
<keyword evidence="3" id="KW-1185">Reference proteome</keyword>
<dbReference type="InterPro" id="IPR036390">
    <property type="entry name" value="WH_DNA-bd_sf"/>
</dbReference>
<dbReference type="InterPro" id="IPR036388">
    <property type="entry name" value="WH-like_DNA-bd_sf"/>
</dbReference>
<dbReference type="AlphaFoldDB" id="A0A7X3FUP0"/>
<dbReference type="PROSITE" id="PS50987">
    <property type="entry name" value="HTH_ARSR_2"/>
    <property type="match status" value="1"/>
</dbReference>
<gene>
    <name evidence="2" type="ORF">GO014_18270</name>
</gene>
<feature type="domain" description="HTH arsR-type" evidence="1">
    <location>
        <begin position="1"/>
        <end position="99"/>
    </location>
</feature>
<dbReference type="RefSeq" id="WP_157291732.1">
    <property type="nucleotide sequence ID" value="NZ_WQRF01000012.1"/>
</dbReference>
<evidence type="ECO:0000313" key="2">
    <source>
        <dbReference type="EMBL" id="MVT00967.1"/>
    </source>
</evidence>
<dbReference type="SMART" id="SM00418">
    <property type="entry name" value="HTH_ARSR"/>
    <property type="match status" value="1"/>
</dbReference>
<accession>A0A7X3FUP0</accession>
<dbReference type="Proteomes" id="UP000438106">
    <property type="component" value="Unassembled WGS sequence"/>
</dbReference>
<protein>
    <submittedName>
        <fullName evidence="2">Helix-turn-helix domain-containing protein</fullName>
    </submittedName>
</protein>